<dbReference type="OMA" id="QTIVHDH"/>
<evidence type="ECO:0000256" key="1">
    <source>
        <dbReference type="SAM" id="MobiDB-lite"/>
    </source>
</evidence>
<dbReference type="PANTHER" id="PTHR34931:SF3">
    <property type="entry name" value="FI02976P-RELATED"/>
    <property type="match status" value="1"/>
</dbReference>
<evidence type="ECO:0000313" key="2">
    <source>
        <dbReference type="EMBL" id="ALC43964.1"/>
    </source>
</evidence>
<evidence type="ECO:0000313" key="3">
    <source>
        <dbReference type="Proteomes" id="UP000494163"/>
    </source>
</evidence>
<protein>
    <submittedName>
        <fullName evidence="2">Retinin</fullName>
    </submittedName>
</protein>
<dbReference type="AlphaFoldDB" id="A0A0M4EJ24"/>
<reference evidence="2 3" key="1">
    <citation type="submission" date="2015-08" db="EMBL/GenBank/DDBJ databases">
        <title>Ancestral chromatin configuration constrains chromatin evolution on differentiating sex chromosomes in Drosophila.</title>
        <authorList>
            <person name="Zhou Q."/>
            <person name="Bachtrog D."/>
        </authorList>
    </citation>
    <scope>NUCLEOTIDE SEQUENCE [LARGE SCALE GENOMIC DNA]</scope>
    <source>
        <tissue evidence="2">Whole larvae</tissue>
    </source>
</reference>
<dbReference type="EMBL" id="CP012525">
    <property type="protein sequence ID" value="ALC43964.1"/>
    <property type="molecule type" value="Genomic_DNA"/>
</dbReference>
<dbReference type="Pfam" id="PF04527">
    <property type="entry name" value="Retinin_C"/>
    <property type="match status" value="1"/>
</dbReference>
<dbReference type="OrthoDB" id="7883491at2759"/>
<organism evidence="2 3">
    <name type="scientific">Drosophila busckii</name>
    <name type="common">Fruit fly</name>
    <dbReference type="NCBI Taxonomy" id="30019"/>
    <lineage>
        <taxon>Eukaryota</taxon>
        <taxon>Metazoa</taxon>
        <taxon>Ecdysozoa</taxon>
        <taxon>Arthropoda</taxon>
        <taxon>Hexapoda</taxon>
        <taxon>Insecta</taxon>
        <taxon>Pterygota</taxon>
        <taxon>Neoptera</taxon>
        <taxon>Endopterygota</taxon>
        <taxon>Diptera</taxon>
        <taxon>Brachycera</taxon>
        <taxon>Muscomorpha</taxon>
        <taxon>Ephydroidea</taxon>
        <taxon>Drosophilidae</taxon>
        <taxon>Drosophila</taxon>
    </lineage>
</organism>
<feature type="compositionally biased region" description="Low complexity" evidence="1">
    <location>
        <begin position="20"/>
        <end position="37"/>
    </location>
</feature>
<dbReference type="InterPro" id="IPR007614">
    <property type="entry name" value="Retinin_C"/>
</dbReference>
<feature type="non-terminal residue" evidence="2">
    <location>
        <position position="1"/>
    </location>
</feature>
<name>A0A0M4EJ24_DROBS</name>
<gene>
    <name evidence="2" type="ORF">Dbus_chr3Lg1130</name>
</gene>
<dbReference type="Proteomes" id="UP000494163">
    <property type="component" value="Chromosome 3L"/>
</dbReference>
<sequence>VGSCAAGSLEWPAELVSLSSSKSLQSAPSSESAELQADNSASAQAEPAPELTSENSASAQAQDALDASQLSVALPLPLVLAARAGLRTVLTIAEPTSVQLGELVEHVPTAVSHQSQTIVHDHRRLVTPIVAPGVRTTQLVRQQSPWLWTLSAEPQSPSQTQPRLLLLRN</sequence>
<accession>A0A0M4EJ24</accession>
<keyword evidence="3" id="KW-1185">Reference proteome</keyword>
<dbReference type="PANTHER" id="PTHR34931">
    <property type="entry name" value="FI02976P-RELATED"/>
    <property type="match status" value="1"/>
</dbReference>
<feature type="non-terminal residue" evidence="2">
    <location>
        <position position="169"/>
    </location>
</feature>
<proteinExistence type="predicted"/>
<feature type="region of interest" description="Disordered" evidence="1">
    <location>
        <begin position="20"/>
        <end position="62"/>
    </location>
</feature>